<gene>
    <name evidence="1" type="ORF">TALK_08110</name>
</gene>
<dbReference type="AlphaFoldDB" id="A0A1Y2LDF6"/>
<organism evidence="1 2">
    <name type="scientific">Thalassospira alkalitolerans</name>
    <dbReference type="NCBI Taxonomy" id="1293890"/>
    <lineage>
        <taxon>Bacteria</taxon>
        <taxon>Pseudomonadati</taxon>
        <taxon>Pseudomonadota</taxon>
        <taxon>Alphaproteobacteria</taxon>
        <taxon>Rhodospirillales</taxon>
        <taxon>Thalassospiraceae</taxon>
        <taxon>Thalassospira</taxon>
    </lineage>
</organism>
<dbReference type="Proteomes" id="UP000193396">
    <property type="component" value="Unassembled WGS sequence"/>
</dbReference>
<dbReference type="OrthoDB" id="7595800at2"/>
<evidence type="ECO:0000313" key="2">
    <source>
        <dbReference type="Proteomes" id="UP000193396"/>
    </source>
</evidence>
<accession>A0A1Y2LDF6</accession>
<dbReference type="RefSeq" id="WP_139833759.1">
    <property type="nucleotide sequence ID" value="NZ_JFKB01000004.1"/>
</dbReference>
<dbReference type="EMBL" id="JFKB01000004">
    <property type="protein sequence ID" value="OSQ48876.1"/>
    <property type="molecule type" value="Genomic_DNA"/>
</dbReference>
<evidence type="ECO:0000313" key="1">
    <source>
        <dbReference type="EMBL" id="OSQ48876.1"/>
    </source>
</evidence>
<proteinExistence type="predicted"/>
<keyword evidence="2" id="KW-1185">Reference proteome</keyword>
<name>A0A1Y2LDF6_9PROT</name>
<protein>
    <submittedName>
        <fullName evidence="1">Uncharacterized protein</fullName>
    </submittedName>
</protein>
<reference evidence="1 2" key="1">
    <citation type="submission" date="2014-03" db="EMBL/GenBank/DDBJ databases">
        <title>The draft genome sequence of Thalassospira alkalitolerans JCM 18968.</title>
        <authorList>
            <person name="Lai Q."/>
            <person name="Shao Z."/>
        </authorList>
    </citation>
    <scope>NUCLEOTIDE SEQUENCE [LARGE SCALE GENOMIC DNA]</scope>
    <source>
        <strain evidence="1 2">JCM 18968</strain>
    </source>
</reference>
<sequence>MQPERRQTLQSLIWLHEPLEQISERLTDFERDFDGETIVVEATAVQTILLRYLRTDISAQELESWANLIECREDLEFEAAFSEQIEMIIHQLATPEINNSINSDLCLNFLDALGTTPSDSLIQDLAVRSELVHVCHMIKSNRIELIYGCRKLIRLSHCLAKTDPKLFLMFVGVASECDDYPDHDKKKLFSQEYLDQVSHKTKRYETNVREAVLDACNTIIREFGCKFDCDEKTVT</sequence>
<comment type="caution">
    <text evidence="1">The sequence shown here is derived from an EMBL/GenBank/DDBJ whole genome shotgun (WGS) entry which is preliminary data.</text>
</comment>